<feature type="transmembrane region" description="Helical" evidence="2">
    <location>
        <begin position="242"/>
        <end position="265"/>
    </location>
</feature>
<dbReference type="Proteomes" id="UP000092993">
    <property type="component" value="Unassembled WGS sequence"/>
</dbReference>
<dbReference type="AlphaFoldDB" id="A0A1C7LXG7"/>
<evidence type="ECO:0000313" key="4">
    <source>
        <dbReference type="Proteomes" id="UP000092993"/>
    </source>
</evidence>
<keyword evidence="2" id="KW-0472">Membrane</keyword>
<organism evidence="3 4">
    <name type="scientific">Grifola frondosa</name>
    <name type="common">Maitake</name>
    <name type="synonym">Polyporus frondosus</name>
    <dbReference type="NCBI Taxonomy" id="5627"/>
    <lineage>
        <taxon>Eukaryota</taxon>
        <taxon>Fungi</taxon>
        <taxon>Dikarya</taxon>
        <taxon>Basidiomycota</taxon>
        <taxon>Agaricomycotina</taxon>
        <taxon>Agaricomycetes</taxon>
        <taxon>Polyporales</taxon>
        <taxon>Grifolaceae</taxon>
        <taxon>Grifola</taxon>
    </lineage>
</organism>
<gene>
    <name evidence="3" type="ORF">A0H81_10604</name>
</gene>
<dbReference type="InterPro" id="IPR052979">
    <property type="entry name" value="Adenylate-forming_domain"/>
</dbReference>
<name>A0A1C7LXG7_GRIFR</name>
<dbReference type="PANTHER" id="PTHR33927:SF1">
    <property type="entry name" value="TRANSMEMBRANE PROTEIN"/>
    <property type="match status" value="1"/>
</dbReference>
<feature type="transmembrane region" description="Helical" evidence="2">
    <location>
        <begin position="166"/>
        <end position="187"/>
    </location>
</feature>
<proteinExistence type="predicted"/>
<dbReference type="OrthoDB" id="3067608at2759"/>
<keyword evidence="2" id="KW-1133">Transmembrane helix</keyword>
<keyword evidence="2" id="KW-0812">Transmembrane</keyword>
<evidence type="ECO:0000256" key="1">
    <source>
        <dbReference type="SAM" id="MobiDB-lite"/>
    </source>
</evidence>
<feature type="region of interest" description="Disordered" evidence="1">
    <location>
        <begin position="112"/>
        <end position="144"/>
    </location>
</feature>
<evidence type="ECO:0000256" key="2">
    <source>
        <dbReference type="SAM" id="Phobius"/>
    </source>
</evidence>
<dbReference type="PANTHER" id="PTHR33927">
    <property type="entry name" value="TRANSMEMBRANE PROTEIN"/>
    <property type="match status" value="1"/>
</dbReference>
<comment type="caution">
    <text evidence="3">The sequence shown here is derived from an EMBL/GenBank/DDBJ whole genome shotgun (WGS) entry which is preliminary data.</text>
</comment>
<dbReference type="EMBL" id="LUGG01000017">
    <property type="protein sequence ID" value="OBZ69400.1"/>
    <property type="molecule type" value="Genomic_DNA"/>
</dbReference>
<keyword evidence="4" id="KW-1185">Reference proteome</keyword>
<protein>
    <submittedName>
        <fullName evidence="3">Uncharacterized protein</fullName>
    </submittedName>
</protein>
<sequence>MQLSRPKTCKAVSSALLVNAELWGFVTPVIVKSESVMAAASLVQPYYAVPTDKIDAENLAAQRSVLSTKPEFYSPTMYDRNVLADIISSLLVPPSIYQHTIKSLDLTQSSSSSSQEKFAPSFSDRKSEITSSQESGNVWDGYKEDELPKKTQGKAVRNLRHIVFSLYRRLFGVVFVTNMAVFIATLVQGGANAKQLGLIVVANLFCAIFMHQDYVINAFFTVCCAVPLSCSYLNTASNLVTFIWGLIVLTFTGHSASMSLHCWLISWHYDGEQDHIGADDEHVDDARVSSKYDRQHYVSSKCDLMTLLTSGHVVDGLTHIHARTPTSECVHMKMDRTGE</sequence>
<reference evidence="3 4" key="1">
    <citation type="submission" date="2016-03" db="EMBL/GenBank/DDBJ databases">
        <title>Whole genome sequencing of Grifola frondosa 9006-11.</title>
        <authorList>
            <person name="Min B."/>
            <person name="Park H."/>
            <person name="Kim J.-G."/>
            <person name="Cho H."/>
            <person name="Oh Y.-L."/>
            <person name="Kong W.-S."/>
            <person name="Choi I.-G."/>
        </authorList>
    </citation>
    <scope>NUCLEOTIDE SEQUENCE [LARGE SCALE GENOMIC DNA]</scope>
    <source>
        <strain evidence="3 4">9006-11</strain>
    </source>
</reference>
<evidence type="ECO:0000313" key="3">
    <source>
        <dbReference type="EMBL" id="OBZ69400.1"/>
    </source>
</evidence>
<accession>A0A1C7LXG7</accession>
<dbReference type="STRING" id="5627.A0A1C7LXG7"/>
<feature type="transmembrane region" description="Helical" evidence="2">
    <location>
        <begin position="193"/>
        <end position="211"/>
    </location>
</feature>